<feature type="domain" description="LysR substrate-binding" evidence="6">
    <location>
        <begin position="11"/>
        <end position="202"/>
    </location>
</feature>
<comment type="caution">
    <text evidence="7">The sequence shown here is derived from an EMBL/GenBank/DDBJ whole genome shotgun (WGS) entry which is preliminary data.</text>
</comment>
<gene>
    <name evidence="7" type="ORF">ATJ78_0166</name>
</gene>
<feature type="compositionally biased region" description="Basic and acidic residues" evidence="5">
    <location>
        <begin position="224"/>
        <end position="241"/>
    </location>
</feature>
<dbReference type="GO" id="GO:0032993">
    <property type="term" value="C:protein-DNA complex"/>
    <property type="evidence" value="ECO:0007669"/>
    <property type="project" value="TreeGrafter"/>
</dbReference>
<name>A0A2A9DSY5_9MICO</name>
<protein>
    <submittedName>
        <fullName evidence="7">LysR substrate binding domain-containing protein</fullName>
    </submittedName>
</protein>
<dbReference type="AlphaFoldDB" id="A0A2A9DSY5"/>
<keyword evidence="3" id="KW-0238">DNA-binding</keyword>
<evidence type="ECO:0000313" key="8">
    <source>
        <dbReference type="Proteomes" id="UP000221369"/>
    </source>
</evidence>
<dbReference type="RefSeq" id="WP_098405867.1">
    <property type="nucleotide sequence ID" value="NZ_PDJE01000001.1"/>
</dbReference>
<organism evidence="7 8">
    <name type="scientific">Paramicrobacterium agarici</name>
    <dbReference type="NCBI Taxonomy" id="630514"/>
    <lineage>
        <taxon>Bacteria</taxon>
        <taxon>Bacillati</taxon>
        <taxon>Actinomycetota</taxon>
        <taxon>Actinomycetes</taxon>
        <taxon>Micrococcales</taxon>
        <taxon>Microbacteriaceae</taxon>
        <taxon>Paramicrobacterium</taxon>
    </lineage>
</organism>
<reference evidence="7 8" key="1">
    <citation type="submission" date="2017-10" db="EMBL/GenBank/DDBJ databases">
        <title>Sequencing the genomes of 1000 actinobacteria strains.</title>
        <authorList>
            <person name="Klenk H.-P."/>
        </authorList>
    </citation>
    <scope>NUCLEOTIDE SEQUENCE [LARGE SCALE GENOMIC DNA]</scope>
    <source>
        <strain evidence="7 8">DSM 21798</strain>
    </source>
</reference>
<evidence type="ECO:0000313" key="7">
    <source>
        <dbReference type="EMBL" id="PFG29265.1"/>
    </source>
</evidence>
<keyword evidence="8" id="KW-1185">Reference proteome</keyword>
<comment type="similarity">
    <text evidence="1">Belongs to the LysR transcriptional regulatory family.</text>
</comment>
<dbReference type="Gene3D" id="3.40.190.10">
    <property type="entry name" value="Periplasmic binding protein-like II"/>
    <property type="match status" value="2"/>
</dbReference>
<evidence type="ECO:0000256" key="2">
    <source>
        <dbReference type="ARBA" id="ARBA00023015"/>
    </source>
</evidence>
<dbReference type="PANTHER" id="PTHR30346">
    <property type="entry name" value="TRANSCRIPTIONAL DUAL REGULATOR HCAR-RELATED"/>
    <property type="match status" value="1"/>
</dbReference>
<accession>A0A2A9DSY5</accession>
<keyword evidence="2" id="KW-0805">Transcription regulation</keyword>
<dbReference type="SUPFAM" id="SSF53850">
    <property type="entry name" value="Periplasmic binding protein-like II"/>
    <property type="match status" value="1"/>
</dbReference>
<feature type="compositionally biased region" description="Basic residues" evidence="5">
    <location>
        <begin position="242"/>
        <end position="261"/>
    </location>
</feature>
<dbReference type="InterPro" id="IPR005119">
    <property type="entry name" value="LysR_subst-bd"/>
</dbReference>
<evidence type="ECO:0000256" key="4">
    <source>
        <dbReference type="ARBA" id="ARBA00023163"/>
    </source>
</evidence>
<evidence type="ECO:0000256" key="3">
    <source>
        <dbReference type="ARBA" id="ARBA00023125"/>
    </source>
</evidence>
<evidence type="ECO:0000256" key="1">
    <source>
        <dbReference type="ARBA" id="ARBA00009437"/>
    </source>
</evidence>
<dbReference type="Proteomes" id="UP000221369">
    <property type="component" value="Unassembled WGS sequence"/>
</dbReference>
<dbReference type="GO" id="GO:0003700">
    <property type="term" value="F:DNA-binding transcription factor activity"/>
    <property type="evidence" value="ECO:0007669"/>
    <property type="project" value="TreeGrafter"/>
</dbReference>
<proteinExistence type="inferred from homology"/>
<dbReference type="PANTHER" id="PTHR30346:SF0">
    <property type="entry name" value="HCA OPERON TRANSCRIPTIONAL ACTIVATOR HCAR"/>
    <property type="match status" value="1"/>
</dbReference>
<dbReference type="Pfam" id="PF03466">
    <property type="entry name" value="LysR_substrate"/>
    <property type="match status" value="1"/>
</dbReference>
<evidence type="ECO:0000256" key="5">
    <source>
        <dbReference type="SAM" id="MobiDB-lite"/>
    </source>
</evidence>
<dbReference type="GO" id="GO:0003677">
    <property type="term" value="F:DNA binding"/>
    <property type="evidence" value="ECO:0007669"/>
    <property type="project" value="UniProtKB-KW"/>
</dbReference>
<feature type="region of interest" description="Disordered" evidence="5">
    <location>
        <begin position="218"/>
        <end position="261"/>
    </location>
</feature>
<evidence type="ECO:0000259" key="6">
    <source>
        <dbReference type="Pfam" id="PF03466"/>
    </source>
</evidence>
<dbReference type="EMBL" id="PDJE01000001">
    <property type="protein sequence ID" value="PFG29265.1"/>
    <property type="molecule type" value="Genomic_DNA"/>
</dbReference>
<sequence>MADTMTDADGSSRLRIAFVPGVSPDKWFRIWRERESNAELVPVPLEDSREQRAVIVEGRADMVLARLPIDTTGLHVIPLYAESPVVVAPKGHVVEAADAVELADLTNEHLLQHPGAVPEWREVAPDAVVGPGLDALTPRQLIELVATGAGIAILPLSVARQFDRKDVVRRPVLGVAETRVALCWREGHDDELTESFIGVVRGRSAHSTRARGAVEAQQHAAQKRAAEKKNAARRSAEEMRERKHAARVARRKAGGGKRGRR</sequence>
<keyword evidence="4" id="KW-0804">Transcription</keyword>